<dbReference type="PANTHER" id="PTHR47506:SF7">
    <property type="entry name" value="TRANSCRIPTIONAL REGULATORY PROTEIN"/>
    <property type="match status" value="1"/>
</dbReference>
<dbReference type="RefSeq" id="WP_104656112.1">
    <property type="nucleotide sequence ID" value="NZ_JABBZM010000006.1"/>
</dbReference>
<evidence type="ECO:0000256" key="4">
    <source>
        <dbReference type="PROSITE-ProRule" id="PRU00335"/>
    </source>
</evidence>
<keyword evidence="3" id="KW-0804">Transcription</keyword>
<feature type="DNA-binding region" description="H-T-H motif" evidence="4">
    <location>
        <begin position="32"/>
        <end position="51"/>
    </location>
</feature>
<dbReference type="Gene3D" id="1.10.10.60">
    <property type="entry name" value="Homeodomain-like"/>
    <property type="match status" value="1"/>
</dbReference>
<dbReference type="EMBL" id="JABBZM010000006">
    <property type="protein sequence ID" value="NMV37997.1"/>
    <property type="molecule type" value="Genomic_DNA"/>
</dbReference>
<reference evidence="6 7" key="1">
    <citation type="submission" date="2020-04" db="EMBL/GenBank/DDBJ databases">
        <title>Ralstonia insidiosa genome sequencing and assembly.</title>
        <authorList>
            <person name="Martins R.C.R."/>
            <person name="Perdigao-Neto L.V."/>
            <person name="Levin A.S.S."/>
            <person name="Costa S.F."/>
        </authorList>
    </citation>
    <scope>NUCLEOTIDE SEQUENCE [LARGE SCALE GENOMIC DNA]</scope>
    <source>
        <strain evidence="6 7">5047</strain>
    </source>
</reference>
<evidence type="ECO:0000259" key="5">
    <source>
        <dbReference type="PROSITE" id="PS50977"/>
    </source>
</evidence>
<evidence type="ECO:0000256" key="2">
    <source>
        <dbReference type="ARBA" id="ARBA00023125"/>
    </source>
</evidence>
<comment type="caution">
    <text evidence="6">The sequence shown here is derived from an EMBL/GenBank/DDBJ whole genome shotgun (WGS) entry which is preliminary data.</text>
</comment>
<dbReference type="PANTHER" id="PTHR47506">
    <property type="entry name" value="TRANSCRIPTIONAL REGULATORY PROTEIN"/>
    <property type="match status" value="1"/>
</dbReference>
<protein>
    <submittedName>
        <fullName evidence="6">TetR/AcrR family transcriptional regulator</fullName>
    </submittedName>
</protein>
<dbReference type="SUPFAM" id="SSF46689">
    <property type="entry name" value="Homeodomain-like"/>
    <property type="match status" value="1"/>
</dbReference>
<evidence type="ECO:0000313" key="7">
    <source>
        <dbReference type="Proteomes" id="UP000575469"/>
    </source>
</evidence>
<dbReference type="InterPro" id="IPR036271">
    <property type="entry name" value="Tet_transcr_reg_TetR-rel_C_sf"/>
</dbReference>
<evidence type="ECO:0000256" key="3">
    <source>
        <dbReference type="ARBA" id="ARBA00023163"/>
    </source>
</evidence>
<keyword evidence="1" id="KW-0805">Transcription regulation</keyword>
<dbReference type="PRINTS" id="PR00455">
    <property type="entry name" value="HTHTETR"/>
</dbReference>
<dbReference type="Pfam" id="PF00440">
    <property type="entry name" value="TetR_N"/>
    <property type="match status" value="1"/>
</dbReference>
<proteinExistence type="predicted"/>
<dbReference type="Gene3D" id="1.10.357.10">
    <property type="entry name" value="Tetracycline Repressor, domain 2"/>
    <property type="match status" value="1"/>
</dbReference>
<evidence type="ECO:0000313" key="6">
    <source>
        <dbReference type="EMBL" id="NMV37997.1"/>
    </source>
</evidence>
<keyword evidence="2 4" id="KW-0238">DNA-binding</keyword>
<gene>
    <name evidence="6" type="ORF">HGR00_08750</name>
</gene>
<dbReference type="InterPro" id="IPR009057">
    <property type="entry name" value="Homeodomain-like_sf"/>
</dbReference>
<dbReference type="GO" id="GO:0003677">
    <property type="term" value="F:DNA binding"/>
    <property type="evidence" value="ECO:0007669"/>
    <property type="project" value="UniProtKB-UniRule"/>
</dbReference>
<dbReference type="SUPFAM" id="SSF48498">
    <property type="entry name" value="Tetracyclin repressor-like, C-terminal domain"/>
    <property type="match status" value="1"/>
</dbReference>
<dbReference type="AlphaFoldDB" id="A0A848NXK9"/>
<name>A0A848NXK9_9RALS</name>
<dbReference type="Proteomes" id="UP000575469">
    <property type="component" value="Unassembled WGS sequence"/>
</dbReference>
<dbReference type="PROSITE" id="PS50977">
    <property type="entry name" value="HTH_TETR_2"/>
    <property type="match status" value="1"/>
</dbReference>
<evidence type="ECO:0000256" key="1">
    <source>
        <dbReference type="ARBA" id="ARBA00023015"/>
    </source>
</evidence>
<sequence length="193" mass="21179">MRYQPGHKEEKRKELLKATARKVKISGFAATGVDALAQAAGMTSGAFYSHFGSKSDWLKALIESELAASREMWAGNPHDTAQDWLRFELDRYLNLAHVKHPEAGCAVPGLAAEIARADNSVRALYQEEMRKGHAVLAQRLGDDDAAWAMIAQLVGAIHIARAMPDEAMQQVVIDASKRFLQDAVMRLAAKAQP</sequence>
<dbReference type="InterPro" id="IPR001647">
    <property type="entry name" value="HTH_TetR"/>
</dbReference>
<accession>A0A848NXK9</accession>
<feature type="domain" description="HTH tetR-type" evidence="5">
    <location>
        <begin position="9"/>
        <end position="69"/>
    </location>
</feature>
<organism evidence="6 7">
    <name type="scientific">Ralstonia insidiosa</name>
    <dbReference type="NCBI Taxonomy" id="190721"/>
    <lineage>
        <taxon>Bacteria</taxon>
        <taxon>Pseudomonadati</taxon>
        <taxon>Pseudomonadota</taxon>
        <taxon>Betaproteobacteria</taxon>
        <taxon>Burkholderiales</taxon>
        <taxon>Burkholderiaceae</taxon>
        <taxon>Ralstonia</taxon>
    </lineage>
</organism>